<sequence length="55" mass="6209">MSKFFCRKTRKRIGAIVVAIGLGILLAMLIPFWGWIVAMGCIIIGLGWKIMEDRN</sequence>
<comment type="caution">
    <text evidence="2">The sequence shown here is derived from an EMBL/GenBank/DDBJ whole genome shotgun (WGS) entry which is preliminary data.</text>
</comment>
<evidence type="ECO:0000313" key="3">
    <source>
        <dbReference type="Proteomes" id="UP000031366"/>
    </source>
</evidence>
<evidence type="ECO:0000313" key="2">
    <source>
        <dbReference type="EMBL" id="KIE46864.1"/>
    </source>
</evidence>
<gene>
    <name evidence="2" type="ORF">U732_1055</name>
</gene>
<dbReference type="EMBL" id="AYSO01000015">
    <property type="protein sequence ID" value="KIE46864.1"/>
    <property type="molecule type" value="Genomic_DNA"/>
</dbReference>
<feature type="transmembrane region" description="Helical" evidence="1">
    <location>
        <begin position="12"/>
        <end position="29"/>
    </location>
</feature>
<reference evidence="2 3" key="1">
    <citation type="journal article" date="2015" name="Infect. Genet. Evol.">
        <title>Genomic sequences of six botulinum neurotoxin-producing strains representing three clostridial species illustrate the mobility and diversity of botulinum neurotoxin genes.</title>
        <authorList>
            <person name="Smith T.J."/>
            <person name="Hill K.K."/>
            <person name="Xie G."/>
            <person name="Foley B.T."/>
            <person name="Williamson C.H."/>
            <person name="Foster J.T."/>
            <person name="Johnson S.L."/>
            <person name="Chertkov O."/>
            <person name="Teshima H."/>
            <person name="Gibbons H.S."/>
            <person name="Johnsky L.A."/>
            <person name="Karavis M.A."/>
            <person name="Smith L.A."/>
        </authorList>
    </citation>
    <scope>NUCLEOTIDE SEQUENCE [LARGE SCALE GENOMIC DNA]</scope>
    <source>
        <strain evidence="2 3">CDC 2741</strain>
    </source>
</reference>
<keyword evidence="1" id="KW-0812">Transmembrane</keyword>
<dbReference type="AlphaFoldDB" id="A0A0C1U1R2"/>
<organism evidence="2 3">
    <name type="scientific">Clostridium argentinense CDC 2741</name>
    <dbReference type="NCBI Taxonomy" id="1418104"/>
    <lineage>
        <taxon>Bacteria</taxon>
        <taxon>Bacillati</taxon>
        <taxon>Bacillota</taxon>
        <taxon>Clostridia</taxon>
        <taxon>Eubacteriales</taxon>
        <taxon>Clostridiaceae</taxon>
        <taxon>Clostridium</taxon>
    </lineage>
</organism>
<dbReference type="Proteomes" id="UP000031366">
    <property type="component" value="Unassembled WGS sequence"/>
</dbReference>
<protein>
    <submittedName>
        <fullName evidence="2">Putative membrane protein</fullName>
    </submittedName>
</protein>
<proteinExistence type="predicted"/>
<evidence type="ECO:0000256" key="1">
    <source>
        <dbReference type="SAM" id="Phobius"/>
    </source>
</evidence>
<keyword evidence="3" id="KW-1185">Reference proteome</keyword>
<dbReference type="RefSeq" id="WP_163247955.1">
    <property type="nucleotide sequence ID" value="NZ_AYSO01000015.1"/>
</dbReference>
<name>A0A0C1U1R2_9CLOT</name>
<keyword evidence="1" id="KW-1133">Transmembrane helix</keyword>
<keyword evidence="1" id="KW-0472">Membrane</keyword>
<accession>A0A0C1U1R2</accession>